<proteinExistence type="predicted"/>
<accession>A0ABR8GLM6</accession>
<feature type="transmembrane region" description="Helical" evidence="1">
    <location>
        <begin position="160"/>
        <end position="187"/>
    </location>
</feature>
<evidence type="ECO:0000256" key="1">
    <source>
        <dbReference type="SAM" id="Phobius"/>
    </source>
</evidence>
<dbReference type="PANTHER" id="PTHR34548">
    <property type="entry name" value="PROTEIN TIC 21, CHLOROPLASTIC"/>
    <property type="match status" value="1"/>
</dbReference>
<dbReference type="EMBL" id="JACJTA010000009">
    <property type="protein sequence ID" value="MBD2604233.1"/>
    <property type="molecule type" value="Genomic_DNA"/>
</dbReference>
<evidence type="ECO:0000313" key="3">
    <source>
        <dbReference type="Proteomes" id="UP000660380"/>
    </source>
</evidence>
<feature type="transmembrane region" description="Helical" evidence="1">
    <location>
        <begin position="27"/>
        <end position="48"/>
    </location>
</feature>
<keyword evidence="1" id="KW-1133">Transmembrane helix</keyword>
<name>A0ABR8GLM6_9CYAN</name>
<protein>
    <submittedName>
        <fullName evidence="2">DUF3611 family protein</fullName>
    </submittedName>
</protein>
<feature type="transmembrane region" description="Helical" evidence="1">
    <location>
        <begin position="60"/>
        <end position="81"/>
    </location>
</feature>
<keyword evidence="1" id="KW-0472">Membrane</keyword>
<dbReference type="PANTHER" id="PTHR34548:SF2">
    <property type="entry name" value="PROTEIN TIC 21, CHLOROPLASTIC"/>
    <property type="match status" value="1"/>
</dbReference>
<keyword evidence="1" id="KW-0812">Transmembrane</keyword>
<reference evidence="2 3" key="1">
    <citation type="journal article" date="2020" name="ISME J.">
        <title>Comparative genomics reveals insights into cyanobacterial evolution and habitat adaptation.</title>
        <authorList>
            <person name="Chen M.Y."/>
            <person name="Teng W.K."/>
            <person name="Zhao L."/>
            <person name="Hu C.X."/>
            <person name="Zhou Y.K."/>
            <person name="Han B.P."/>
            <person name="Song L.R."/>
            <person name="Shu W.S."/>
        </authorList>
    </citation>
    <scope>NUCLEOTIDE SEQUENCE [LARGE SCALE GENOMIC DNA]</scope>
    <source>
        <strain evidence="2 3">FACHB-248</strain>
    </source>
</reference>
<evidence type="ECO:0000313" key="2">
    <source>
        <dbReference type="EMBL" id="MBD2604233.1"/>
    </source>
</evidence>
<sequence length="189" mass="20963">MLDNLESLSHPPSKQQFLTTFRLVSRISFWVQLTLGGVSGIALLFAWFSRNVTIQTNNTAIGFGVFLGTVGILLLCFRVYWALRYRHLAKLIQTSNSQIHLKKEDVIKALRLGLIISLIGLLISFVASEATVAVILGKTLAQPQGVAVYRPENLIRSLDIFVMLANVNMIGAHFFGAVTSLGLLYWVED</sequence>
<comment type="caution">
    <text evidence="2">The sequence shown here is derived from an EMBL/GenBank/DDBJ whole genome shotgun (WGS) entry which is preliminary data.</text>
</comment>
<keyword evidence="3" id="KW-1185">Reference proteome</keyword>
<organism evidence="2 3">
    <name type="scientific">Scytonema hofmannii FACHB-248</name>
    <dbReference type="NCBI Taxonomy" id="1842502"/>
    <lineage>
        <taxon>Bacteria</taxon>
        <taxon>Bacillati</taxon>
        <taxon>Cyanobacteriota</taxon>
        <taxon>Cyanophyceae</taxon>
        <taxon>Nostocales</taxon>
        <taxon>Scytonemataceae</taxon>
        <taxon>Scytonema</taxon>
    </lineage>
</organism>
<dbReference type="Pfam" id="PF12263">
    <property type="entry name" value="DUF3611"/>
    <property type="match status" value="1"/>
</dbReference>
<dbReference type="Proteomes" id="UP000660380">
    <property type="component" value="Unassembled WGS sequence"/>
</dbReference>
<dbReference type="RefSeq" id="WP_029632143.1">
    <property type="nucleotide sequence ID" value="NZ_JACJTA010000009.1"/>
</dbReference>
<feature type="transmembrane region" description="Helical" evidence="1">
    <location>
        <begin position="112"/>
        <end position="140"/>
    </location>
</feature>
<dbReference type="InterPro" id="IPR022051">
    <property type="entry name" value="DUF3611"/>
</dbReference>
<gene>
    <name evidence="2" type="ORF">H6G81_06740</name>
</gene>